<name>A0A0X8VBH2_ANAPI</name>
<keyword evidence="6 10" id="KW-0812">Transmembrane</keyword>
<keyword evidence="7 10" id="KW-1133">Transmembrane helix</keyword>
<dbReference type="InterPro" id="IPR045070">
    <property type="entry name" value="MATE_MepA-like"/>
</dbReference>
<organism evidence="12 14">
    <name type="scientific">Anaerotignum propionicum DSM 1682</name>
    <dbReference type="NCBI Taxonomy" id="991789"/>
    <lineage>
        <taxon>Bacteria</taxon>
        <taxon>Bacillati</taxon>
        <taxon>Bacillota</taxon>
        <taxon>Clostridia</taxon>
        <taxon>Lachnospirales</taxon>
        <taxon>Anaerotignaceae</taxon>
        <taxon>Anaerotignum</taxon>
    </lineage>
</organism>
<keyword evidence="13" id="KW-1185">Reference proteome</keyword>
<feature type="transmembrane region" description="Helical" evidence="10">
    <location>
        <begin position="314"/>
        <end position="338"/>
    </location>
</feature>
<dbReference type="InterPro" id="IPR048279">
    <property type="entry name" value="MdtK-like"/>
</dbReference>
<dbReference type="EMBL" id="CP014223">
    <property type="protein sequence ID" value="AMJ41863.1"/>
    <property type="molecule type" value="Genomic_DNA"/>
</dbReference>
<dbReference type="Proteomes" id="UP000068026">
    <property type="component" value="Chromosome"/>
</dbReference>
<evidence type="ECO:0000256" key="8">
    <source>
        <dbReference type="ARBA" id="ARBA00023136"/>
    </source>
</evidence>
<dbReference type="GO" id="GO:0046677">
    <property type="term" value="P:response to antibiotic"/>
    <property type="evidence" value="ECO:0007669"/>
    <property type="project" value="UniProtKB-KW"/>
</dbReference>
<evidence type="ECO:0000313" key="12">
    <source>
        <dbReference type="EMBL" id="SHF04221.1"/>
    </source>
</evidence>
<feature type="transmembrane region" description="Helical" evidence="10">
    <location>
        <begin position="386"/>
        <end position="407"/>
    </location>
</feature>
<evidence type="ECO:0000256" key="10">
    <source>
        <dbReference type="SAM" id="Phobius"/>
    </source>
</evidence>
<dbReference type="InterPro" id="IPR002528">
    <property type="entry name" value="MATE_fam"/>
</dbReference>
<feature type="transmembrane region" description="Helical" evidence="10">
    <location>
        <begin position="413"/>
        <end position="434"/>
    </location>
</feature>
<feature type="transmembrane region" description="Helical" evidence="10">
    <location>
        <begin position="267"/>
        <end position="293"/>
    </location>
</feature>
<dbReference type="Proteomes" id="UP000184204">
    <property type="component" value="Unassembled WGS sequence"/>
</dbReference>
<reference evidence="12" key="3">
    <citation type="submission" date="2016-11" db="EMBL/GenBank/DDBJ databases">
        <authorList>
            <person name="Varghese N."/>
            <person name="Submissions S."/>
        </authorList>
    </citation>
    <scope>NUCLEOTIDE SEQUENCE</scope>
    <source>
        <strain evidence="12">DSM 1682</strain>
    </source>
</reference>
<feature type="transmembrane region" description="Helical" evidence="10">
    <location>
        <begin position="92"/>
        <end position="117"/>
    </location>
</feature>
<dbReference type="GO" id="GO:0005886">
    <property type="term" value="C:plasma membrane"/>
    <property type="evidence" value="ECO:0007669"/>
    <property type="project" value="UniProtKB-SubCell"/>
</dbReference>
<evidence type="ECO:0000256" key="3">
    <source>
        <dbReference type="ARBA" id="ARBA00022106"/>
    </source>
</evidence>
<evidence type="ECO:0000256" key="4">
    <source>
        <dbReference type="ARBA" id="ARBA00022448"/>
    </source>
</evidence>
<dbReference type="OrthoDB" id="9808954at2"/>
<evidence type="ECO:0000256" key="1">
    <source>
        <dbReference type="ARBA" id="ARBA00004651"/>
    </source>
</evidence>
<feature type="transmembrane region" description="Helical" evidence="10">
    <location>
        <begin position="137"/>
        <end position="158"/>
    </location>
</feature>
<keyword evidence="4" id="KW-0813">Transport</keyword>
<feature type="transmembrane region" description="Helical" evidence="10">
    <location>
        <begin position="358"/>
        <end position="379"/>
    </location>
</feature>
<reference evidence="13" key="2">
    <citation type="submission" date="2016-01" db="EMBL/GenBank/DDBJ databases">
        <authorList>
            <person name="Poehlein A."/>
            <person name="Schlien K."/>
            <person name="Gottschalk G."/>
            <person name="Buckel W."/>
            <person name="Daniel R."/>
        </authorList>
    </citation>
    <scope>NUCLEOTIDE SEQUENCE [LARGE SCALE GENOMIC DNA]</scope>
    <source>
        <strain evidence="13">X2</strain>
    </source>
</reference>
<sequence>MQNELAKDFNLSSLLRFTLPTITMLVFVATYTIVDGIFVSRYVGTEALSATNIVFPLINILMGVGIMLGTGGSAVIGRTLGEGRIDDARSNFTLIVTFSAILGLILSSIAFIFISPLCRFLGADDVLLPYCIDYGKILMSLYFVAVIQVLFQTLFVTAGKPHLGLWLNVTSGLSNIFFDYLFIVVFDWGIAGAAWGTATSFLIGGLFPLWYFAKPRAILYFVKPKWDGKTILSSVLNGSSEMVTSGAMAVTTFLFNLTMMKTLGQDGVAAITIILYAQFLFSAAYMGFSNGAAPIFSYIYGNRNILRMKKMFKLCIQIILMSSVLISVFSFFMATPTISIFTPKNTDTYKIALHGYHIFAWSFLFSGINIFTSSFFTALSNGLLSAIISFLRTFLFVTVCILFLPNIFGINGIWLAIPIAEGLTAILAITLLYIGNKQYHYLQYSR</sequence>
<dbReference type="KEGG" id="cpro:CPRO_22960"/>
<dbReference type="AlphaFoldDB" id="A0A0X8VBH2"/>
<feature type="transmembrane region" description="Helical" evidence="10">
    <location>
        <begin position="192"/>
        <end position="213"/>
    </location>
</feature>
<evidence type="ECO:0000256" key="5">
    <source>
        <dbReference type="ARBA" id="ARBA00022475"/>
    </source>
</evidence>
<feature type="transmembrane region" description="Helical" evidence="10">
    <location>
        <begin position="234"/>
        <end position="255"/>
    </location>
</feature>
<keyword evidence="8 10" id="KW-0472">Membrane</keyword>
<gene>
    <name evidence="11" type="primary">mepA_7</name>
    <name evidence="11" type="ORF">CPRO_22960</name>
    <name evidence="12" type="ORF">SAMN02745151_02600</name>
</gene>
<dbReference type="InterPro" id="IPR051327">
    <property type="entry name" value="MATE_MepA_subfamily"/>
</dbReference>
<dbReference type="Pfam" id="PF01554">
    <property type="entry name" value="MatE"/>
    <property type="match status" value="2"/>
</dbReference>
<dbReference type="EMBL" id="FQUA01000014">
    <property type="protein sequence ID" value="SHF04221.1"/>
    <property type="molecule type" value="Genomic_DNA"/>
</dbReference>
<dbReference type="PANTHER" id="PTHR43823">
    <property type="entry name" value="SPORULATION PROTEIN YKVU"/>
    <property type="match status" value="1"/>
</dbReference>
<comment type="subcellular location">
    <subcellularLocation>
        <location evidence="1">Cell membrane</location>
        <topology evidence="1">Multi-pass membrane protein</topology>
    </subcellularLocation>
</comment>
<dbReference type="PANTHER" id="PTHR43823:SF3">
    <property type="entry name" value="MULTIDRUG EXPORT PROTEIN MEPA"/>
    <property type="match status" value="1"/>
</dbReference>
<dbReference type="RefSeq" id="WP_066051766.1">
    <property type="nucleotide sequence ID" value="NZ_CP014223.1"/>
</dbReference>
<protein>
    <recommendedName>
        <fullName evidence="3">Multidrug export protein MepA</fullName>
    </recommendedName>
</protein>
<evidence type="ECO:0000256" key="2">
    <source>
        <dbReference type="ARBA" id="ARBA00008417"/>
    </source>
</evidence>
<reference evidence="14" key="4">
    <citation type="submission" date="2016-11" db="EMBL/GenBank/DDBJ databases">
        <authorList>
            <person name="Jaros S."/>
            <person name="Januszkiewicz K."/>
            <person name="Wedrychowicz H."/>
        </authorList>
    </citation>
    <scope>NUCLEOTIDE SEQUENCE [LARGE SCALE GENOMIC DNA]</scope>
    <source>
        <strain evidence="14">DSM 1682</strain>
    </source>
</reference>
<dbReference type="CDD" id="cd13143">
    <property type="entry name" value="MATE_MepA_like"/>
    <property type="match status" value="1"/>
</dbReference>
<evidence type="ECO:0000313" key="11">
    <source>
        <dbReference type="EMBL" id="AMJ41863.1"/>
    </source>
</evidence>
<feature type="transmembrane region" description="Helical" evidence="10">
    <location>
        <begin position="14"/>
        <end position="33"/>
    </location>
</feature>
<feature type="transmembrane region" description="Helical" evidence="10">
    <location>
        <begin position="165"/>
        <end position="186"/>
    </location>
</feature>
<accession>A0A0X8VBH2</accession>
<dbReference type="GO" id="GO:0042910">
    <property type="term" value="F:xenobiotic transmembrane transporter activity"/>
    <property type="evidence" value="ECO:0007669"/>
    <property type="project" value="InterPro"/>
</dbReference>
<reference evidence="11 13" key="1">
    <citation type="journal article" date="2016" name="Genome Announc.">
        <title>Complete Genome Sequence of the Amino Acid-Fermenting Clostridium propionicum X2 (DSM 1682).</title>
        <authorList>
            <person name="Poehlein A."/>
            <person name="Schlien K."/>
            <person name="Chowdhury N.P."/>
            <person name="Gottschalk G."/>
            <person name="Buckel W."/>
            <person name="Daniel R."/>
        </authorList>
    </citation>
    <scope>NUCLEOTIDE SEQUENCE [LARGE SCALE GENOMIC DNA]</scope>
    <source>
        <strain evidence="11 13">X2</strain>
    </source>
</reference>
<comment type="similarity">
    <text evidence="2">Belongs to the multi antimicrobial extrusion (MATE) (TC 2.A.66.1) family. MepA subfamily.</text>
</comment>
<dbReference type="PIRSF" id="PIRSF006603">
    <property type="entry name" value="DinF"/>
    <property type="match status" value="1"/>
</dbReference>
<evidence type="ECO:0000313" key="13">
    <source>
        <dbReference type="Proteomes" id="UP000068026"/>
    </source>
</evidence>
<evidence type="ECO:0000256" key="9">
    <source>
        <dbReference type="ARBA" id="ARBA00023251"/>
    </source>
</evidence>
<dbReference type="GO" id="GO:0015297">
    <property type="term" value="F:antiporter activity"/>
    <property type="evidence" value="ECO:0007669"/>
    <property type="project" value="InterPro"/>
</dbReference>
<keyword evidence="9" id="KW-0046">Antibiotic resistance</keyword>
<evidence type="ECO:0000256" key="7">
    <source>
        <dbReference type="ARBA" id="ARBA00022989"/>
    </source>
</evidence>
<evidence type="ECO:0000256" key="6">
    <source>
        <dbReference type="ARBA" id="ARBA00022692"/>
    </source>
</evidence>
<evidence type="ECO:0000313" key="14">
    <source>
        <dbReference type="Proteomes" id="UP000184204"/>
    </source>
</evidence>
<keyword evidence="5" id="KW-1003">Cell membrane</keyword>
<feature type="transmembrane region" description="Helical" evidence="10">
    <location>
        <begin position="53"/>
        <end position="80"/>
    </location>
</feature>
<proteinExistence type="inferred from homology"/>